<dbReference type="SMART" id="SM00028">
    <property type="entry name" value="TPR"/>
    <property type="match status" value="2"/>
</dbReference>
<comment type="caution">
    <text evidence="1">The sequence shown here is derived from an EMBL/GenBank/DDBJ whole genome shotgun (WGS) entry which is preliminary data.</text>
</comment>
<dbReference type="EMBL" id="AKKL01000052">
    <property type="protein sequence ID" value="EKT53340.1"/>
    <property type="molecule type" value="Genomic_DNA"/>
</dbReference>
<name>K8WAV7_9GAMM</name>
<dbReference type="InterPro" id="IPR019734">
    <property type="entry name" value="TPR_rpt"/>
</dbReference>
<reference evidence="1 2" key="1">
    <citation type="journal article" date="2012" name="BMC Genomics">
        <title>Comparative genomics of bacteria in the genus Providencia isolated from wild Drosophila melanogaster.</title>
        <authorList>
            <person name="Galac M.R."/>
            <person name="Lazzaro B.P."/>
        </authorList>
    </citation>
    <scope>NUCLEOTIDE SEQUENCE [LARGE SCALE GENOMIC DNA]</scope>
    <source>
        <strain evidence="1 2">DSM 19968</strain>
    </source>
</reference>
<dbReference type="InterPro" id="IPR011990">
    <property type="entry name" value="TPR-like_helical_dom_sf"/>
</dbReference>
<dbReference type="PATRIC" id="fig|1141662.3.peg.3762"/>
<organism evidence="1 2">
    <name type="scientific">Providencia burhodogranariea DSM 19968</name>
    <dbReference type="NCBI Taxonomy" id="1141662"/>
    <lineage>
        <taxon>Bacteria</taxon>
        <taxon>Pseudomonadati</taxon>
        <taxon>Pseudomonadota</taxon>
        <taxon>Gammaproteobacteria</taxon>
        <taxon>Enterobacterales</taxon>
        <taxon>Morganellaceae</taxon>
        <taxon>Providencia</taxon>
    </lineage>
</organism>
<dbReference type="STRING" id="1141662.OOA_18524"/>
<proteinExistence type="predicted"/>
<dbReference type="HOGENOM" id="CLU_542807_0_0_6"/>
<accession>K8WAV7</accession>
<dbReference type="Proteomes" id="UP000009336">
    <property type="component" value="Unassembled WGS sequence"/>
</dbReference>
<dbReference type="eggNOG" id="COG0457">
    <property type="taxonomic scope" value="Bacteria"/>
</dbReference>
<keyword evidence="2" id="KW-1185">Reference proteome</keyword>
<gene>
    <name evidence="1" type="ORF">OOA_18524</name>
</gene>
<protein>
    <submittedName>
        <fullName evidence="1">Uncharacterized protein</fullName>
    </submittedName>
</protein>
<dbReference type="Gene3D" id="1.25.40.10">
    <property type="entry name" value="Tetratricopeptide repeat domain"/>
    <property type="match status" value="1"/>
</dbReference>
<evidence type="ECO:0000313" key="2">
    <source>
        <dbReference type="Proteomes" id="UP000009336"/>
    </source>
</evidence>
<dbReference type="AlphaFoldDB" id="K8WAV7"/>
<dbReference type="SUPFAM" id="SSF48452">
    <property type="entry name" value="TPR-like"/>
    <property type="match status" value="1"/>
</dbReference>
<dbReference type="OrthoDB" id="9814944at2"/>
<evidence type="ECO:0000313" key="1">
    <source>
        <dbReference type="EMBL" id="EKT53340.1"/>
    </source>
</evidence>
<dbReference type="RefSeq" id="WP_008913671.1">
    <property type="nucleotide sequence ID" value="NZ_KB233226.1"/>
</dbReference>
<sequence>MNYFNLAINIPLEYLIIREVLLRYVSKETLTINDKKFLYPLEYFDKSDLSLTDKISPDDQIRFYLSDRVSRKVAELAKKISDSGVNVISILAQSSTYPIVNDFIQALYRMGVSVILIADYAVVNEFKLTENEVKLTKEIIRWEFGNVDILHDYIKMIINSGDIYSADHLIEHCLTCFDNYERSHANLIGTIKNCLNKPIEAEYYYLKSKESGDALSIVKANYALSMLYLRHHKANKLNLEKGRYFLQEAYDLIKLGKLDYLGQDKKNFYSVFNRNGYGLVLFRDGHSEEAIKLLNWGIKQLSDGDSMQHYMHRSVIIYNICLCYKWLGRYDEAIIYFNQLLEIDYTFPEYHLELAMCYYEKGDMTSYIEKINNALSVSPLHSDSHYHLSIELSSSEDDILAEKHARLAWEISGDSITAYNYAHILSLNNNYKMLHRLMQKTSVFLIPEWLILQAENIAQYSDKEAFNYLLECQRIFPEHHLINKNIEMLRV</sequence>